<dbReference type="Gene3D" id="3.30.70.330">
    <property type="match status" value="1"/>
</dbReference>
<dbReference type="AlphaFoldDB" id="A0AAX3U766"/>
<evidence type="ECO:0000313" key="4">
    <source>
        <dbReference type="Proteomes" id="UP001239257"/>
    </source>
</evidence>
<evidence type="ECO:0000313" key="3">
    <source>
        <dbReference type="EMBL" id="WGK83357.1"/>
    </source>
</evidence>
<dbReference type="EMBL" id="CP118710">
    <property type="protein sequence ID" value="WGK83357.1"/>
    <property type="molecule type" value="Genomic_DNA"/>
</dbReference>
<dbReference type="GO" id="GO:0003729">
    <property type="term" value="F:mRNA binding"/>
    <property type="evidence" value="ECO:0007669"/>
    <property type="project" value="TreeGrafter"/>
</dbReference>
<feature type="domain" description="RRM" evidence="2">
    <location>
        <begin position="1"/>
        <end position="78"/>
    </location>
</feature>
<dbReference type="InterPro" id="IPR035979">
    <property type="entry name" value="RBD_domain_sf"/>
</dbReference>
<sequence>MKLLVRNLARSTTEHEIRVLFSAHGTVTDCDLVLDQTTGQSKGFAFVEMPNVNEARSAISKLNLSEVAHSKIRVKIAE</sequence>
<dbReference type="PANTHER" id="PTHR48025:SF1">
    <property type="entry name" value="RRM DOMAIN-CONTAINING PROTEIN"/>
    <property type="match status" value="1"/>
</dbReference>
<dbReference type="PROSITE" id="PS50102">
    <property type="entry name" value="RRM"/>
    <property type="match status" value="1"/>
</dbReference>
<dbReference type="InterPro" id="IPR012677">
    <property type="entry name" value="Nucleotide-bd_a/b_plait_sf"/>
</dbReference>
<gene>
    <name evidence="3" type="ORF">PYE51_18600</name>
</gene>
<dbReference type="SMART" id="SM00360">
    <property type="entry name" value="RRM"/>
    <property type="match status" value="1"/>
</dbReference>
<proteinExistence type="predicted"/>
<accession>A0AAX3U766</accession>
<dbReference type="InterPro" id="IPR050502">
    <property type="entry name" value="Euk_RNA-bind_prot"/>
</dbReference>
<dbReference type="RefSeq" id="WP_274680674.1">
    <property type="nucleotide sequence ID" value="NZ_CP118710.1"/>
</dbReference>
<dbReference type="Pfam" id="PF00076">
    <property type="entry name" value="RRM_1"/>
    <property type="match status" value="1"/>
</dbReference>
<dbReference type="PANTHER" id="PTHR48025">
    <property type="entry name" value="OS02G0815200 PROTEIN"/>
    <property type="match status" value="1"/>
</dbReference>
<dbReference type="InterPro" id="IPR000504">
    <property type="entry name" value="RRM_dom"/>
</dbReference>
<organism evidence="3 4">
    <name type="scientific">Vibrio aestuarianus</name>
    <dbReference type="NCBI Taxonomy" id="28171"/>
    <lineage>
        <taxon>Bacteria</taxon>
        <taxon>Pseudomonadati</taxon>
        <taxon>Pseudomonadota</taxon>
        <taxon>Gammaproteobacteria</taxon>
        <taxon>Vibrionales</taxon>
        <taxon>Vibrionaceae</taxon>
        <taxon>Vibrio</taxon>
    </lineage>
</organism>
<dbReference type="SUPFAM" id="SSF54928">
    <property type="entry name" value="RNA-binding domain, RBD"/>
    <property type="match status" value="1"/>
</dbReference>
<evidence type="ECO:0000256" key="1">
    <source>
        <dbReference type="ARBA" id="ARBA00022884"/>
    </source>
</evidence>
<name>A0AAX3U766_9VIBR</name>
<keyword evidence="1" id="KW-0694">RNA-binding</keyword>
<evidence type="ECO:0000259" key="2">
    <source>
        <dbReference type="PROSITE" id="PS50102"/>
    </source>
</evidence>
<reference evidence="3" key="1">
    <citation type="submission" date="2022-02" db="EMBL/GenBank/DDBJ databases">
        <title>Emergence and expansion in Europe of a Vibrio aestuarianus clonal complex pathogenic for oysters.</title>
        <authorList>
            <person name="Mesnil A."/>
            <person name="Travers M.-A."/>
        </authorList>
    </citation>
    <scope>NUCLEOTIDE SEQUENCE</scope>
    <source>
        <strain evidence="3">U29</strain>
    </source>
</reference>
<dbReference type="Proteomes" id="UP001239257">
    <property type="component" value="Chromosome 2"/>
</dbReference>
<protein>
    <submittedName>
        <fullName evidence="3">RNA-binding protein</fullName>
    </submittedName>
</protein>